<dbReference type="Proteomes" id="UP001369247">
    <property type="component" value="Unassembled WGS sequence"/>
</dbReference>
<keyword evidence="3" id="KW-1185">Reference proteome</keyword>
<name>A0A9E7RUM1_METWO</name>
<reference evidence="1 3" key="2">
    <citation type="submission" date="2023-12" db="EMBL/GenBank/DDBJ databases">
        <title>Phenotypic and Genomic Characterization of Methanothermobacter wolfeii Strain BSEL, a CO2-Capturing Archaeon with Minimal Nutrient Requirements.</title>
        <authorList>
            <person name="Ale Enriquez F."/>
            <person name="Ahring B.K."/>
        </authorList>
    </citation>
    <scope>NUCLEOTIDE SEQUENCE [LARGE SCALE GENOMIC DNA]</scope>
    <source>
        <strain evidence="1 3">BSEL-1</strain>
    </source>
</reference>
<gene>
    <name evidence="2" type="ORF">N5910_02815</name>
    <name evidence="1" type="ORF">U2150_08680</name>
</gene>
<evidence type="ECO:0000313" key="1">
    <source>
        <dbReference type="EMBL" id="MEJ8543563.1"/>
    </source>
</evidence>
<reference evidence="2" key="1">
    <citation type="submission" date="2022-09" db="EMBL/GenBank/DDBJ databases">
        <title>Characterization of three MwoI isoschizomers from sequenced genome and metagenomes.</title>
        <authorList>
            <person name="Fomenkov A."/>
            <person name="Xu S.Y."/>
            <person name="Roberts R.J."/>
        </authorList>
    </citation>
    <scope>NUCLEOTIDE SEQUENCE</scope>
    <source>
        <strain evidence="2">DSM 2970</strain>
    </source>
</reference>
<evidence type="ECO:0000313" key="3">
    <source>
        <dbReference type="Proteomes" id="UP001369247"/>
    </source>
</evidence>
<organism evidence="2">
    <name type="scientific">Methanothermobacter wolfeii</name>
    <name type="common">Methanobacterium wolfei</name>
    <dbReference type="NCBI Taxonomy" id="145261"/>
    <lineage>
        <taxon>Archaea</taxon>
        <taxon>Methanobacteriati</taxon>
        <taxon>Methanobacteriota</taxon>
        <taxon>Methanomada group</taxon>
        <taxon>Methanobacteria</taxon>
        <taxon>Methanobacteriales</taxon>
        <taxon>Methanobacteriaceae</taxon>
        <taxon>Methanothermobacter</taxon>
    </lineage>
</organism>
<accession>A0A9E7RUM1</accession>
<sequence length="22" mass="2715">MARNINSYMRRYLRAPPLHKAR</sequence>
<proteinExistence type="predicted"/>
<dbReference type="AlphaFoldDB" id="A0A9E7RUM1"/>
<dbReference type="Proteomes" id="UP001065373">
    <property type="component" value="Chromosome"/>
</dbReference>
<dbReference type="EMBL" id="JAXUHJ010000014">
    <property type="protein sequence ID" value="MEJ8543563.1"/>
    <property type="molecule type" value="Genomic_DNA"/>
</dbReference>
<dbReference type="RefSeq" id="WP_238338006.1">
    <property type="nucleotide sequence ID" value="NZ_JAXUHJ010000014.1"/>
</dbReference>
<protein>
    <submittedName>
        <fullName evidence="2">Uncharacterized protein</fullName>
    </submittedName>
</protein>
<dbReference type="EMBL" id="CP104550">
    <property type="protein sequence ID" value="UXH32591.1"/>
    <property type="molecule type" value="Genomic_DNA"/>
</dbReference>
<evidence type="ECO:0000313" key="2">
    <source>
        <dbReference type="EMBL" id="UXH32591.1"/>
    </source>
</evidence>